<dbReference type="STRING" id="1480615.AWJ14_19070"/>
<evidence type="ECO:0000256" key="2">
    <source>
        <dbReference type="ARBA" id="ARBA00009677"/>
    </source>
</evidence>
<evidence type="ECO:0000259" key="6">
    <source>
        <dbReference type="Pfam" id="PF06429"/>
    </source>
</evidence>
<keyword evidence="8" id="KW-0966">Cell projection</keyword>
<dbReference type="EMBL" id="LQZT01000042">
    <property type="protein sequence ID" value="OCW56199.1"/>
    <property type="molecule type" value="Genomic_DNA"/>
</dbReference>
<evidence type="ECO:0000313" key="8">
    <source>
        <dbReference type="EMBL" id="OCW56199.1"/>
    </source>
</evidence>
<dbReference type="PANTHER" id="PTHR30435">
    <property type="entry name" value="FLAGELLAR PROTEIN"/>
    <property type="match status" value="1"/>
</dbReference>
<keyword evidence="3 4" id="KW-0975">Bacterial flagellum</keyword>
<evidence type="ECO:0000256" key="4">
    <source>
        <dbReference type="RuleBase" id="RU362116"/>
    </source>
</evidence>
<comment type="caution">
    <text evidence="8">The sequence shown here is derived from an EMBL/GenBank/DDBJ whole genome shotgun (WGS) entry which is preliminary data.</text>
</comment>
<evidence type="ECO:0000256" key="1">
    <source>
        <dbReference type="ARBA" id="ARBA00004117"/>
    </source>
</evidence>
<dbReference type="InterPro" id="IPR001444">
    <property type="entry name" value="Flag_bb_rod_N"/>
</dbReference>
<dbReference type="Pfam" id="PF06429">
    <property type="entry name" value="Flg_bbr_C"/>
    <property type="match status" value="1"/>
</dbReference>
<keyword evidence="9" id="KW-1185">Reference proteome</keyword>
<evidence type="ECO:0000313" key="9">
    <source>
        <dbReference type="Proteomes" id="UP000094795"/>
    </source>
</evidence>
<evidence type="ECO:0000259" key="7">
    <source>
        <dbReference type="Pfam" id="PF22692"/>
    </source>
</evidence>
<proteinExistence type="inferred from homology"/>
<organism evidence="8 9">
    <name type="scientific">Hoeflea olei</name>
    <dbReference type="NCBI Taxonomy" id="1480615"/>
    <lineage>
        <taxon>Bacteria</taxon>
        <taxon>Pseudomonadati</taxon>
        <taxon>Pseudomonadota</taxon>
        <taxon>Alphaproteobacteria</taxon>
        <taxon>Hyphomicrobiales</taxon>
        <taxon>Rhizobiaceae</taxon>
        <taxon>Hoeflea</taxon>
    </lineage>
</organism>
<dbReference type="NCBIfam" id="NF009282">
    <property type="entry name" value="PRK12642.1"/>
    <property type="match status" value="1"/>
</dbReference>
<dbReference type="Pfam" id="PF00460">
    <property type="entry name" value="Flg_bb_rod"/>
    <property type="match status" value="1"/>
</dbReference>
<dbReference type="Pfam" id="PF22692">
    <property type="entry name" value="LlgE_F_G_D1"/>
    <property type="match status" value="1"/>
</dbReference>
<dbReference type="NCBIfam" id="TIGR03506">
    <property type="entry name" value="FlgEFG_subfam"/>
    <property type="match status" value="1"/>
</dbReference>
<dbReference type="RefSeq" id="WP_066181944.1">
    <property type="nucleotide sequence ID" value="NZ_LQZT01000042.1"/>
</dbReference>
<dbReference type="InterPro" id="IPR053967">
    <property type="entry name" value="LlgE_F_G-like_D1"/>
</dbReference>
<gene>
    <name evidence="8" type="primary">flgF</name>
    <name evidence="8" type="ORF">AWJ14_19070</name>
</gene>
<dbReference type="Proteomes" id="UP000094795">
    <property type="component" value="Unassembled WGS sequence"/>
</dbReference>
<feature type="domain" description="Flagellar hook protein FlgE/F/G-like D1" evidence="7">
    <location>
        <begin position="80"/>
        <end position="131"/>
    </location>
</feature>
<evidence type="ECO:0000259" key="5">
    <source>
        <dbReference type="Pfam" id="PF00460"/>
    </source>
</evidence>
<name>A0A1C1YRQ6_9HYPH</name>
<feature type="domain" description="Flagellar basal-body/hook protein C-terminal" evidence="6">
    <location>
        <begin position="192"/>
        <end position="235"/>
    </location>
</feature>
<feature type="domain" description="Flagellar basal body rod protein N-terminal" evidence="5">
    <location>
        <begin position="5"/>
        <end position="35"/>
    </location>
</feature>
<dbReference type="PANTHER" id="PTHR30435:SF19">
    <property type="entry name" value="FLAGELLAR BASAL-BODY ROD PROTEIN FLGG"/>
    <property type="match status" value="1"/>
</dbReference>
<dbReference type="SUPFAM" id="SSF117143">
    <property type="entry name" value="Flagellar hook protein flgE"/>
    <property type="match status" value="1"/>
</dbReference>
<evidence type="ECO:0000256" key="3">
    <source>
        <dbReference type="ARBA" id="ARBA00023143"/>
    </source>
</evidence>
<dbReference type="InterPro" id="IPR010930">
    <property type="entry name" value="Flg_bb/hook_C_dom"/>
</dbReference>
<sequence length="241" mass="25653">MQGSLYVAISSQIALERRLTTLADNVANANTTGFRATEVKFNEVLADTGVANVSFVNQGEEFLNTANGGLNATGNQLDFAIRGDAWFMIETPTGKMLTRDGRFTISDNGQLVNIDGYPVLDPGEAPIQLNPAGSEPRAGRDGGLQQDGVRLGAIGLFEADLTQGFQRKASLGIVPTVPPQPLVDANSAGLLQGYVEESNVNPVSEMSRLIMLSRAFENATAMMKATEDVFKEAIQTLGSGR</sequence>
<reference evidence="8 9" key="1">
    <citation type="submission" date="2015-12" db="EMBL/GenBank/DDBJ databases">
        <authorList>
            <person name="Shamseldin A."/>
            <person name="Moawad H."/>
            <person name="Abd El-Rahim W.M."/>
            <person name="Sadowsky M.J."/>
        </authorList>
    </citation>
    <scope>NUCLEOTIDE SEQUENCE [LARGE SCALE GENOMIC DNA]</scope>
    <source>
        <strain evidence="8 9">JC234</strain>
    </source>
</reference>
<protein>
    <submittedName>
        <fullName evidence="8">Flagellar biosynthesis protein FlgF</fullName>
    </submittedName>
</protein>
<dbReference type="GO" id="GO:0009425">
    <property type="term" value="C:bacterial-type flagellum basal body"/>
    <property type="evidence" value="ECO:0007669"/>
    <property type="project" value="UniProtKB-SubCell"/>
</dbReference>
<keyword evidence="8" id="KW-0969">Cilium</keyword>
<dbReference type="AlphaFoldDB" id="A0A1C1YRQ6"/>
<dbReference type="InterPro" id="IPR020013">
    <property type="entry name" value="Flagellar_FlgE/F/G"/>
</dbReference>
<comment type="similarity">
    <text evidence="2 4">Belongs to the flagella basal body rod proteins family.</text>
</comment>
<dbReference type="OrthoDB" id="9804559at2"/>
<comment type="subcellular location">
    <subcellularLocation>
        <location evidence="1 4">Bacterial flagellum basal body</location>
    </subcellularLocation>
</comment>
<keyword evidence="8" id="KW-0282">Flagellum</keyword>
<accession>A0A1C1YRQ6</accession>
<dbReference type="InterPro" id="IPR037925">
    <property type="entry name" value="FlgE/F/G-like"/>
</dbReference>
<dbReference type="GO" id="GO:0071978">
    <property type="term" value="P:bacterial-type flagellum-dependent swarming motility"/>
    <property type="evidence" value="ECO:0007669"/>
    <property type="project" value="TreeGrafter"/>
</dbReference>